<reference evidence="2" key="1">
    <citation type="journal article" date="2022" name="Mol. Ecol. Resour.">
        <title>The genomes of chicory, endive, great burdock and yacon provide insights into Asteraceae palaeo-polyploidization history and plant inulin production.</title>
        <authorList>
            <person name="Fan W."/>
            <person name="Wang S."/>
            <person name="Wang H."/>
            <person name="Wang A."/>
            <person name="Jiang F."/>
            <person name="Liu H."/>
            <person name="Zhao H."/>
            <person name="Xu D."/>
            <person name="Zhang Y."/>
        </authorList>
    </citation>
    <scope>NUCLEOTIDE SEQUENCE [LARGE SCALE GENOMIC DNA]</scope>
    <source>
        <strain evidence="2">cv. Yunnan</strain>
    </source>
</reference>
<evidence type="ECO:0000313" key="1">
    <source>
        <dbReference type="EMBL" id="KAI3796880.1"/>
    </source>
</evidence>
<proteinExistence type="predicted"/>
<gene>
    <name evidence="1" type="ORF">L1987_39566</name>
</gene>
<dbReference type="EMBL" id="CM042029">
    <property type="protein sequence ID" value="KAI3796880.1"/>
    <property type="molecule type" value="Genomic_DNA"/>
</dbReference>
<dbReference type="Proteomes" id="UP001056120">
    <property type="component" value="Linkage Group LG12"/>
</dbReference>
<keyword evidence="2" id="KW-1185">Reference proteome</keyword>
<sequence length="185" mass="20694">MTSFKASASSSSSKPSGGWTYDVFLSFRGEDTRNNFVDHLYAALVQKGIHTFKDDEMIRGGEQISLELMHSIEESRFAVVVLSKNYADSSWCLDELAKIMKCGDQAGLKVLPVFYHVDPSDVRKQKGDYASAFSKHEEKFNGEKNEVNKWREALAGAANLSGYHISAVSGLVFIDFWLQFSLGEF</sequence>
<accession>A0ACB9HP38</accession>
<organism evidence="1 2">
    <name type="scientific">Smallanthus sonchifolius</name>
    <dbReference type="NCBI Taxonomy" id="185202"/>
    <lineage>
        <taxon>Eukaryota</taxon>
        <taxon>Viridiplantae</taxon>
        <taxon>Streptophyta</taxon>
        <taxon>Embryophyta</taxon>
        <taxon>Tracheophyta</taxon>
        <taxon>Spermatophyta</taxon>
        <taxon>Magnoliopsida</taxon>
        <taxon>eudicotyledons</taxon>
        <taxon>Gunneridae</taxon>
        <taxon>Pentapetalae</taxon>
        <taxon>asterids</taxon>
        <taxon>campanulids</taxon>
        <taxon>Asterales</taxon>
        <taxon>Asteraceae</taxon>
        <taxon>Asteroideae</taxon>
        <taxon>Heliantheae alliance</taxon>
        <taxon>Millerieae</taxon>
        <taxon>Smallanthus</taxon>
    </lineage>
</organism>
<protein>
    <submittedName>
        <fullName evidence="1">Uncharacterized protein</fullName>
    </submittedName>
</protein>
<evidence type="ECO:0000313" key="2">
    <source>
        <dbReference type="Proteomes" id="UP001056120"/>
    </source>
</evidence>
<comment type="caution">
    <text evidence="1">The sequence shown here is derived from an EMBL/GenBank/DDBJ whole genome shotgun (WGS) entry which is preliminary data.</text>
</comment>
<reference evidence="1 2" key="2">
    <citation type="journal article" date="2022" name="Mol. Ecol. Resour.">
        <title>The genomes of chicory, endive, great burdock and yacon provide insights into Asteraceae paleo-polyploidization history and plant inulin production.</title>
        <authorList>
            <person name="Fan W."/>
            <person name="Wang S."/>
            <person name="Wang H."/>
            <person name="Wang A."/>
            <person name="Jiang F."/>
            <person name="Liu H."/>
            <person name="Zhao H."/>
            <person name="Xu D."/>
            <person name="Zhang Y."/>
        </authorList>
    </citation>
    <scope>NUCLEOTIDE SEQUENCE [LARGE SCALE GENOMIC DNA]</scope>
    <source>
        <strain evidence="2">cv. Yunnan</strain>
        <tissue evidence="1">Leaves</tissue>
    </source>
</reference>
<name>A0ACB9HP38_9ASTR</name>